<feature type="coiled-coil region" evidence="1">
    <location>
        <begin position="125"/>
        <end position="159"/>
    </location>
</feature>
<feature type="compositionally biased region" description="Low complexity" evidence="2">
    <location>
        <begin position="53"/>
        <end position="62"/>
    </location>
</feature>
<evidence type="ECO:0000259" key="3">
    <source>
        <dbReference type="PROSITE" id="PS51293"/>
    </source>
</evidence>
<dbReference type="RefSeq" id="XP_004352446.1">
    <property type="nucleotide sequence ID" value="XM_004352394.1"/>
</dbReference>
<feature type="compositionally biased region" description="Polar residues" evidence="2">
    <location>
        <begin position="617"/>
        <end position="642"/>
    </location>
</feature>
<sequence>MGTTGHLQHHHHQQTPFNGLVHHQPAAAAHHAYPHGRASAPALPVYQQHQHHQQLQQQQQQQGAPLSGGLGGISPAHSGGVVVGTVAQHAPLSAAGGDAGGGDARRSTLPHADLELELQIRHNMLIEQQHRIAQLEEELSRSRAEIERLNGKVRLYEQEKAKGAQKKAQSRYWTPEEHQRFLEGVEKYGPKDVKSIALHVGTRNATQKYYLRIDREKKRKEEKESSKDKDGGSSKGDDEDGLDEDGDKEGEAKAKTSSPGGEGNHHHKAHHHHHPPPPQRKEEGFGASRGPLPRLLRRHSEPSPELYKGAVLALLTDWVEDEYDTFVNGVQAFDSETNVQKRLQLVQEKFLPHKTLDELHAINEAIEQQANAKHRRKRMKLGDARLSSADDLFSSDVMNFHHHHHHHRDDLDAFSSGGFAAPYSGGSGEGGNAGTMHRAHGAANLPPSVVQAMNYGRRSSLPAFPVSHSLLAQQALRHHPLHTSHQHQHQHHQQHQQHQHQQQQHHQHQYPQQQQQQEQQQHVAPQQQLQDHPHNTLYSPPSAQQLAPPSLPSSDDGTFSSFSQITRHAAQPTFAAPLSPVVPNAMQGRRMSAPNINMEAEFKQQVALMRPRYSMQLDGSTAQHSAPHMDSSSVGAHQSSMNHHLHLHGGHLQQQHDASSMPPPAGVERRTSLHPDQAEFHAQQQQQQQQQQHRRSVDFQQQPQQQLHDDPDSGMGQAHHMDPMGGGGGGGSQQQPDSFGHGAGTHEGDALLGGQSADGLSSFGDEGLPHVWSSRILGMSAGEQMASSASSDDFNLSSSEPDSASTGSASSTDTFGLLSAS</sequence>
<feature type="region of interest" description="Disordered" evidence="2">
    <location>
        <begin position="782"/>
        <end position="821"/>
    </location>
</feature>
<dbReference type="InterPro" id="IPR017930">
    <property type="entry name" value="Myb_dom"/>
</dbReference>
<reference evidence="5 6" key="1">
    <citation type="journal article" date="2013" name="Genome Biol.">
        <title>Genome of Acanthamoeba castellanii highlights extensive lateral gene transfer and early evolution of tyrosine kinase signaling.</title>
        <authorList>
            <person name="Clarke M."/>
            <person name="Lohan A.J."/>
            <person name="Liu B."/>
            <person name="Lagkouvardos I."/>
            <person name="Roy S."/>
            <person name="Zafar N."/>
            <person name="Bertelli C."/>
            <person name="Schilde C."/>
            <person name="Kianianmomeni A."/>
            <person name="Burglin T.R."/>
            <person name="Frech C."/>
            <person name="Turcotte B."/>
            <person name="Kopec K.O."/>
            <person name="Synnott J.M."/>
            <person name="Choo C."/>
            <person name="Paponov I."/>
            <person name="Finkler A."/>
            <person name="Soon Heng Tan C."/>
            <person name="Hutchins A.P."/>
            <person name="Weinmeier T."/>
            <person name="Rattei T."/>
            <person name="Chu J.S."/>
            <person name="Gimenez G."/>
            <person name="Irimia M."/>
            <person name="Rigden D.J."/>
            <person name="Fitzpatrick D.A."/>
            <person name="Lorenzo-Morales J."/>
            <person name="Bateman A."/>
            <person name="Chiu C.H."/>
            <person name="Tang P."/>
            <person name="Hegemann P."/>
            <person name="Fromm H."/>
            <person name="Raoult D."/>
            <person name="Greub G."/>
            <person name="Miranda-Saavedra D."/>
            <person name="Chen N."/>
            <person name="Nash P."/>
            <person name="Ginger M.L."/>
            <person name="Horn M."/>
            <person name="Schaap P."/>
            <person name="Caler L."/>
            <person name="Loftus B."/>
        </authorList>
    </citation>
    <scope>NUCLEOTIDE SEQUENCE [LARGE SCALE GENOMIC DNA]</scope>
    <source>
        <strain evidence="5 6">Neff</strain>
    </source>
</reference>
<evidence type="ECO:0000259" key="4">
    <source>
        <dbReference type="PROSITE" id="PS51294"/>
    </source>
</evidence>
<name>L8HDY6_ACACF</name>
<dbReference type="STRING" id="1257118.L8HDY6"/>
<dbReference type="GeneID" id="14923947"/>
<gene>
    <name evidence="5" type="ORF">ACA1_359730</name>
</gene>
<dbReference type="Gene3D" id="1.10.10.60">
    <property type="entry name" value="Homeodomain-like"/>
    <property type="match status" value="1"/>
</dbReference>
<dbReference type="Proteomes" id="UP000011083">
    <property type="component" value="Unassembled WGS sequence"/>
</dbReference>
<dbReference type="VEuPathDB" id="AmoebaDB:ACA1_359730"/>
<feature type="compositionally biased region" description="Low complexity" evidence="2">
    <location>
        <begin position="539"/>
        <end position="554"/>
    </location>
</feature>
<dbReference type="GO" id="GO:0003677">
    <property type="term" value="F:DNA binding"/>
    <property type="evidence" value="ECO:0007669"/>
    <property type="project" value="UniProtKB-KW"/>
</dbReference>
<dbReference type="Pfam" id="PF00249">
    <property type="entry name" value="Myb_DNA-binding"/>
    <property type="match status" value="1"/>
</dbReference>
<keyword evidence="5" id="KW-0238">DNA-binding</keyword>
<feature type="compositionally biased region" description="Acidic residues" evidence="2">
    <location>
        <begin position="237"/>
        <end position="248"/>
    </location>
</feature>
<feature type="compositionally biased region" description="Low complexity" evidence="2">
    <location>
        <begin position="509"/>
        <end position="530"/>
    </location>
</feature>
<evidence type="ECO:0000313" key="6">
    <source>
        <dbReference type="Proteomes" id="UP000011083"/>
    </source>
</evidence>
<dbReference type="EMBL" id="KB007867">
    <property type="protein sequence ID" value="ELR22978.1"/>
    <property type="molecule type" value="Genomic_DNA"/>
</dbReference>
<feature type="compositionally biased region" description="Basic and acidic residues" evidence="2">
    <location>
        <begin position="211"/>
        <end position="236"/>
    </location>
</feature>
<protein>
    <submittedName>
        <fullName evidence="5">Myblike DNA-binding domain, SHAQKYF class subfamily protein</fullName>
    </submittedName>
</protein>
<keyword evidence="6" id="KW-1185">Reference proteome</keyword>
<feature type="domain" description="HTH myb-type" evidence="4">
    <location>
        <begin position="173"/>
        <end position="207"/>
    </location>
</feature>
<dbReference type="SMART" id="SM00717">
    <property type="entry name" value="SANT"/>
    <property type="match status" value="1"/>
</dbReference>
<feature type="compositionally biased region" description="Low complexity" evidence="2">
    <location>
        <begin position="786"/>
        <end position="814"/>
    </location>
</feature>
<dbReference type="PROSITE" id="PS51293">
    <property type="entry name" value="SANT"/>
    <property type="match status" value="1"/>
</dbReference>
<dbReference type="CDD" id="cd00167">
    <property type="entry name" value="SANT"/>
    <property type="match status" value="1"/>
</dbReference>
<dbReference type="AlphaFoldDB" id="L8HDY6"/>
<feature type="region of interest" description="Disordered" evidence="2">
    <location>
        <begin position="211"/>
        <end position="300"/>
    </location>
</feature>
<feature type="compositionally biased region" description="Basic residues" evidence="2">
    <location>
        <begin position="265"/>
        <end position="275"/>
    </location>
</feature>
<feature type="region of interest" description="Disordered" evidence="2">
    <location>
        <begin position="45"/>
        <end position="77"/>
    </location>
</feature>
<organism evidence="5 6">
    <name type="scientific">Acanthamoeba castellanii (strain ATCC 30010 / Neff)</name>
    <dbReference type="NCBI Taxonomy" id="1257118"/>
    <lineage>
        <taxon>Eukaryota</taxon>
        <taxon>Amoebozoa</taxon>
        <taxon>Discosea</taxon>
        <taxon>Longamoebia</taxon>
        <taxon>Centramoebida</taxon>
        <taxon>Acanthamoebidae</taxon>
        <taxon>Acanthamoeba</taxon>
    </lineage>
</organism>
<feature type="region of interest" description="Disordered" evidence="2">
    <location>
        <begin position="617"/>
        <end position="762"/>
    </location>
</feature>
<accession>L8HDY6</accession>
<dbReference type="PROSITE" id="PS51294">
    <property type="entry name" value="HTH_MYB"/>
    <property type="match status" value="1"/>
</dbReference>
<evidence type="ECO:0000256" key="2">
    <source>
        <dbReference type="SAM" id="MobiDB-lite"/>
    </source>
</evidence>
<dbReference type="OrthoDB" id="118550at2759"/>
<evidence type="ECO:0000256" key="1">
    <source>
        <dbReference type="SAM" id="Coils"/>
    </source>
</evidence>
<dbReference type="InterPro" id="IPR009057">
    <property type="entry name" value="Homeodomain-like_sf"/>
</dbReference>
<dbReference type="SUPFAM" id="SSF46689">
    <property type="entry name" value="Homeodomain-like"/>
    <property type="match status" value="1"/>
</dbReference>
<keyword evidence="1" id="KW-0175">Coiled coil</keyword>
<evidence type="ECO:0000313" key="5">
    <source>
        <dbReference type="EMBL" id="ELR22978.1"/>
    </source>
</evidence>
<dbReference type="InterPro" id="IPR017884">
    <property type="entry name" value="SANT_dom"/>
</dbReference>
<feature type="region of interest" description="Disordered" evidence="2">
    <location>
        <begin position="480"/>
        <end position="560"/>
    </location>
</feature>
<proteinExistence type="predicted"/>
<feature type="compositionally biased region" description="Basic and acidic residues" evidence="2">
    <location>
        <begin position="667"/>
        <end position="679"/>
    </location>
</feature>
<dbReference type="InterPro" id="IPR001005">
    <property type="entry name" value="SANT/Myb"/>
</dbReference>
<feature type="domain" description="SANT" evidence="3">
    <location>
        <begin position="173"/>
        <end position="218"/>
    </location>
</feature>
<feature type="compositionally biased region" description="Basic residues" evidence="2">
    <location>
        <begin position="480"/>
        <end position="508"/>
    </location>
</feature>
<dbReference type="KEGG" id="acan:ACA1_359730"/>
<dbReference type="SUPFAM" id="SSF81995">
    <property type="entry name" value="beta-sandwich domain of Sec23/24"/>
    <property type="match status" value="1"/>
</dbReference>